<evidence type="ECO:0000313" key="3">
    <source>
        <dbReference type="Proteomes" id="UP000288805"/>
    </source>
</evidence>
<feature type="region of interest" description="Disordered" evidence="1">
    <location>
        <begin position="91"/>
        <end position="116"/>
    </location>
</feature>
<dbReference type="Proteomes" id="UP000288805">
    <property type="component" value="Unassembled WGS sequence"/>
</dbReference>
<dbReference type="EMBL" id="QGNW01000213">
    <property type="protein sequence ID" value="RVW84664.1"/>
    <property type="molecule type" value="Genomic_DNA"/>
</dbReference>
<accession>A0A438HJP6</accession>
<feature type="compositionally biased region" description="Polar residues" evidence="1">
    <location>
        <begin position="97"/>
        <end position="109"/>
    </location>
</feature>
<reference evidence="2 3" key="1">
    <citation type="journal article" date="2018" name="PLoS Genet.">
        <title>Population sequencing reveals clonal diversity and ancestral inbreeding in the grapevine cultivar Chardonnay.</title>
        <authorList>
            <person name="Roach M.J."/>
            <person name="Johnson D.L."/>
            <person name="Bohlmann J."/>
            <person name="van Vuuren H.J."/>
            <person name="Jones S.J."/>
            <person name="Pretorius I.S."/>
            <person name="Schmidt S.A."/>
            <person name="Borneman A.R."/>
        </authorList>
    </citation>
    <scope>NUCLEOTIDE SEQUENCE [LARGE SCALE GENOMIC DNA]</scope>
    <source>
        <strain evidence="3">cv. Chardonnay</strain>
        <tissue evidence="2">Leaf</tissue>
    </source>
</reference>
<protein>
    <submittedName>
        <fullName evidence="2">Uncharacterized protein</fullName>
    </submittedName>
</protein>
<gene>
    <name evidence="2" type="ORF">CK203_044588</name>
</gene>
<evidence type="ECO:0000256" key="1">
    <source>
        <dbReference type="SAM" id="MobiDB-lite"/>
    </source>
</evidence>
<sequence length="189" mass="20684">MGVRNFRTPEGGVRVSHTIRTPFAHLEQLSSKAISSSFQLQIVHAEVKVDRPFHYSPSASQWSGGTTNSNNIDTFKVNGHRLKPFMEHSIKTRRKSTSMSHRNPNQKGSVISKGIPEDLRMKHSPLCTSGHPFSSFYTSAMAKTRGAKTPSPSTRNRAPRVSPVQNSMTEPSQPPAIPPSVDGAPSSPL</sequence>
<proteinExistence type="predicted"/>
<name>A0A438HJP6_VITVI</name>
<organism evidence="2 3">
    <name type="scientific">Vitis vinifera</name>
    <name type="common">Grape</name>
    <dbReference type="NCBI Taxonomy" id="29760"/>
    <lineage>
        <taxon>Eukaryota</taxon>
        <taxon>Viridiplantae</taxon>
        <taxon>Streptophyta</taxon>
        <taxon>Embryophyta</taxon>
        <taxon>Tracheophyta</taxon>
        <taxon>Spermatophyta</taxon>
        <taxon>Magnoliopsida</taxon>
        <taxon>eudicotyledons</taxon>
        <taxon>Gunneridae</taxon>
        <taxon>Pentapetalae</taxon>
        <taxon>rosids</taxon>
        <taxon>Vitales</taxon>
        <taxon>Vitaceae</taxon>
        <taxon>Viteae</taxon>
        <taxon>Vitis</taxon>
    </lineage>
</organism>
<feature type="region of interest" description="Disordered" evidence="1">
    <location>
        <begin position="142"/>
        <end position="189"/>
    </location>
</feature>
<comment type="caution">
    <text evidence="2">The sequence shown here is derived from an EMBL/GenBank/DDBJ whole genome shotgun (WGS) entry which is preliminary data.</text>
</comment>
<dbReference type="AlphaFoldDB" id="A0A438HJP6"/>
<evidence type="ECO:0000313" key="2">
    <source>
        <dbReference type="EMBL" id="RVW84664.1"/>
    </source>
</evidence>